<feature type="transmembrane region" description="Helical" evidence="7">
    <location>
        <begin position="157"/>
        <end position="179"/>
    </location>
</feature>
<dbReference type="Gene3D" id="1.10.3720.10">
    <property type="entry name" value="MetI-like"/>
    <property type="match status" value="1"/>
</dbReference>
<evidence type="ECO:0000256" key="3">
    <source>
        <dbReference type="ARBA" id="ARBA00022475"/>
    </source>
</evidence>
<dbReference type="PANTHER" id="PTHR30151">
    <property type="entry name" value="ALKANE SULFONATE ABC TRANSPORTER-RELATED, MEMBRANE SUBUNIT"/>
    <property type="match status" value="1"/>
</dbReference>
<name>A0ABM9X0E5_9RHOB</name>
<dbReference type="CDD" id="cd06261">
    <property type="entry name" value="TM_PBP2"/>
    <property type="match status" value="1"/>
</dbReference>
<reference evidence="9 10" key="1">
    <citation type="submission" date="2007-11" db="EMBL/GenBank/DDBJ databases">
        <authorList>
            <person name="Wagner-Dobler I."/>
            <person name="Ferriera S."/>
            <person name="Johnson J."/>
            <person name="Kravitz S."/>
            <person name="Beeson K."/>
            <person name="Sutton G."/>
            <person name="Rogers Y.-H."/>
            <person name="Friedman R."/>
            <person name="Frazier M."/>
            <person name="Venter J.C."/>
        </authorList>
    </citation>
    <scope>NUCLEOTIDE SEQUENCE [LARGE SCALE GENOMIC DNA]</scope>
    <source>
        <strain evidence="9 10">HEL-45</strain>
    </source>
</reference>
<evidence type="ECO:0000313" key="10">
    <source>
        <dbReference type="Proteomes" id="UP000003257"/>
    </source>
</evidence>
<evidence type="ECO:0000256" key="5">
    <source>
        <dbReference type="ARBA" id="ARBA00022989"/>
    </source>
</evidence>
<evidence type="ECO:0000256" key="2">
    <source>
        <dbReference type="ARBA" id="ARBA00022448"/>
    </source>
</evidence>
<keyword evidence="10" id="KW-1185">Reference proteome</keyword>
<dbReference type="InterPro" id="IPR035906">
    <property type="entry name" value="MetI-like_sf"/>
</dbReference>
<dbReference type="PROSITE" id="PS50928">
    <property type="entry name" value="ABC_TM1"/>
    <property type="match status" value="1"/>
</dbReference>
<keyword evidence="6 7" id="KW-0472">Membrane</keyword>
<feature type="transmembrane region" description="Helical" evidence="7">
    <location>
        <begin position="98"/>
        <end position="117"/>
    </location>
</feature>
<keyword evidence="5 7" id="KW-1133">Transmembrane helix</keyword>
<dbReference type="Proteomes" id="UP000003257">
    <property type="component" value="Unassembled WGS sequence"/>
</dbReference>
<dbReference type="Pfam" id="PF00528">
    <property type="entry name" value="BPD_transp_1"/>
    <property type="match status" value="1"/>
</dbReference>
<evidence type="ECO:0000259" key="8">
    <source>
        <dbReference type="PROSITE" id="PS50928"/>
    </source>
</evidence>
<feature type="transmembrane region" description="Helical" evidence="7">
    <location>
        <begin position="36"/>
        <end position="59"/>
    </location>
</feature>
<evidence type="ECO:0000256" key="7">
    <source>
        <dbReference type="RuleBase" id="RU363032"/>
    </source>
</evidence>
<evidence type="ECO:0000256" key="6">
    <source>
        <dbReference type="ARBA" id="ARBA00023136"/>
    </source>
</evidence>
<comment type="caution">
    <text evidence="9">The sequence shown here is derived from an EMBL/GenBank/DDBJ whole genome shotgun (WGS) entry which is preliminary data.</text>
</comment>
<keyword evidence="2 7" id="KW-0813">Transport</keyword>
<organism evidence="9 10">
    <name type="scientific">Sulfitobacter indolifex HEL-45</name>
    <dbReference type="NCBI Taxonomy" id="391624"/>
    <lineage>
        <taxon>Bacteria</taxon>
        <taxon>Pseudomonadati</taxon>
        <taxon>Pseudomonadota</taxon>
        <taxon>Alphaproteobacteria</taxon>
        <taxon>Rhodobacterales</taxon>
        <taxon>Roseobacteraceae</taxon>
        <taxon>Sulfitobacter</taxon>
    </lineage>
</organism>
<accession>A0ABM9X0E5</accession>
<evidence type="ECO:0000256" key="1">
    <source>
        <dbReference type="ARBA" id="ARBA00004651"/>
    </source>
</evidence>
<dbReference type="InterPro" id="IPR000515">
    <property type="entry name" value="MetI-like"/>
</dbReference>
<dbReference type="RefSeq" id="WP_007121471.1">
    <property type="nucleotide sequence ID" value="NZ_ABID01000068.1"/>
</dbReference>
<feature type="transmembrane region" description="Helical" evidence="7">
    <location>
        <begin position="251"/>
        <end position="273"/>
    </location>
</feature>
<sequence>MSTSEVELSQAVETDLYPGDTVWQEKASWSARVPRWLSMAVIMAVFLGLWHLVTSLGIVSRLILPTVPDTFADIFFVGKSLLSGNYMLAAFWVTTQEVLVGFVIAVSIGVSLGVLVGETTIGERAVMPYIVAIDTMPKLAFAPLFVSWLGFGIGSKVALAAFISVFPIVVGTAAGLHAADANSRMLFQSIGASRMQTLIKLKIPSGLPQFFTGLKIASISVVGGAVAGELLGGGQGFGELIRAAAAQLSTARVFSLIIYLSLLGVLMFGFVSWMQHKFVFWHRSSTTRPPEK</sequence>
<comment type="similarity">
    <text evidence="7">Belongs to the binding-protein-dependent transport system permease family.</text>
</comment>
<protein>
    <submittedName>
        <fullName evidence="9">ABC transporter, inner membrane subunit</fullName>
    </submittedName>
</protein>
<dbReference type="PANTHER" id="PTHR30151:SF20">
    <property type="entry name" value="ABC TRANSPORTER PERMEASE PROTEIN HI_0355-RELATED"/>
    <property type="match status" value="1"/>
</dbReference>
<gene>
    <name evidence="9" type="ORF">OIHEL45_19756</name>
</gene>
<evidence type="ECO:0000313" key="9">
    <source>
        <dbReference type="EMBL" id="EDQ02953.1"/>
    </source>
</evidence>
<dbReference type="SUPFAM" id="SSF161098">
    <property type="entry name" value="MetI-like"/>
    <property type="match status" value="1"/>
</dbReference>
<comment type="subcellular location">
    <subcellularLocation>
        <location evidence="1 7">Cell membrane</location>
        <topology evidence="1 7">Multi-pass membrane protein</topology>
    </subcellularLocation>
</comment>
<keyword evidence="4 7" id="KW-0812">Transmembrane</keyword>
<feature type="domain" description="ABC transmembrane type-1" evidence="8">
    <location>
        <begin position="91"/>
        <end position="275"/>
    </location>
</feature>
<evidence type="ECO:0000256" key="4">
    <source>
        <dbReference type="ARBA" id="ARBA00022692"/>
    </source>
</evidence>
<keyword evidence="3" id="KW-1003">Cell membrane</keyword>
<dbReference type="EMBL" id="ABID01000068">
    <property type="protein sequence ID" value="EDQ02953.1"/>
    <property type="molecule type" value="Genomic_DNA"/>
</dbReference>
<feature type="transmembrane region" description="Helical" evidence="7">
    <location>
        <begin position="71"/>
        <end position="92"/>
    </location>
</feature>
<feature type="transmembrane region" description="Helical" evidence="7">
    <location>
        <begin position="210"/>
        <end position="231"/>
    </location>
</feature>
<feature type="transmembrane region" description="Helical" evidence="7">
    <location>
        <begin position="129"/>
        <end position="151"/>
    </location>
</feature>
<proteinExistence type="inferred from homology"/>